<feature type="region of interest" description="Disordered" evidence="1">
    <location>
        <begin position="72"/>
        <end position="103"/>
    </location>
</feature>
<dbReference type="EMBL" id="JBHMBS010000013">
    <property type="protein sequence ID" value="MFB9679067.1"/>
    <property type="molecule type" value="Genomic_DNA"/>
</dbReference>
<evidence type="ECO:0000313" key="3">
    <source>
        <dbReference type="EMBL" id="MFB9679067.1"/>
    </source>
</evidence>
<protein>
    <recommendedName>
        <fullName evidence="5">Secreted protein</fullName>
    </recommendedName>
</protein>
<evidence type="ECO:0000256" key="2">
    <source>
        <dbReference type="SAM" id="SignalP"/>
    </source>
</evidence>
<dbReference type="RefSeq" id="WP_386160342.1">
    <property type="nucleotide sequence ID" value="NZ_JBHMBS010000013.1"/>
</dbReference>
<name>A0ABV5TJ81_9ACTN</name>
<reference evidence="3 4" key="1">
    <citation type="submission" date="2024-09" db="EMBL/GenBank/DDBJ databases">
        <authorList>
            <person name="Sun Q."/>
            <person name="Mori K."/>
        </authorList>
    </citation>
    <scope>NUCLEOTIDE SEQUENCE [LARGE SCALE GENOMIC DNA]</scope>
    <source>
        <strain evidence="3 4">JCM 3028</strain>
    </source>
</reference>
<dbReference type="Proteomes" id="UP001589610">
    <property type="component" value="Unassembled WGS sequence"/>
</dbReference>
<evidence type="ECO:0008006" key="5">
    <source>
        <dbReference type="Google" id="ProtNLM"/>
    </source>
</evidence>
<evidence type="ECO:0000256" key="1">
    <source>
        <dbReference type="SAM" id="MobiDB-lite"/>
    </source>
</evidence>
<gene>
    <name evidence="3" type="ORF">ACFFRH_26620</name>
</gene>
<keyword evidence="4" id="KW-1185">Reference proteome</keyword>
<organism evidence="3 4">
    <name type="scientific">Streptosporangium vulgare</name>
    <dbReference type="NCBI Taxonomy" id="46190"/>
    <lineage>
        <taxon>Bacteria</taxon>
        <taxon>Bacillati</taxon>
        <taxon>Actinomycetota</taxon>
        <taxon>Actinomycetes</taxon>
        <taxon>Streptosporangiales</taxon>
        <taxon>Streptosporangiaceae</taxon>
        <taxon>Streptosporangium</taxon>
    </lineage>
</organism>
<proteinExistence type="predicted"/>
<accession>A0ABV5TJ81</accession>
<keyword evidence="2" id="KW-0732">Signal</keyword>
<feature type="signal peptide" evidence="2">
    <location>
        <begin position="1"/>
        <end position="37"/>
    </location>
</feature>
<evidence type="ECO:0000313" key="4">
    <source>
        <dbReference type="Proteomes" id="UP001589610"/>
    </source>
</evidence>
<comment type="caution">
    <text evidence="3">The sequence shown here is derived from an EMBL/GenBank/DDBJ whole genome shotgun (WGS) entry which is preliminary data.</text>
</comment>
<sequence>MKTFIRDAAVTLAGAVLAGTGLLAVPAAAAHATPSQAAPGVVCERTTEAGWICFLRYCDRYYCYYDCYPTALARSKGDRPSGTTRIPKPQGTPPAQIERPGPG</sequence>
<feature type="chain" id="PRO_5045651498" description="Secreted protein" evidence="2">
    <location>
        <begin position="38"/>
        <end position="103"/>
    </location>
</feature>